<dbReference type="Proteomes" id="UP001168552">
    <property type="component" value="Unassembled WGS sequence"/>
</dbReference>
<keyword evidence="2" id="KW-1185">Reference proteome</keyword>
<sequence length="157" mass="17881">MAKANPTLIAALRRTADKLQKGAPYQWGHMGSCNCGNLAQEITQLSKAEIHQIAMKKYGDWTEQVQDFCPTSGYPMDHMISMLVDAGLDTTDLAQLEKLSNAEVNLRIRQQEPGRYLKHNFRDDVILYLRTWAMQLEEEWLKTATSPSFSLQAIYSE</sequence>
<name>A0ABT8F203_9BACT</name>
<evidence type="ECO:0000313" key="1">
    <source>
        <dbReference type="EMBL" id="MDN4164343.1"/>
    </source>
</evidence>
<organism evidence="1 2">
    <name type="scientific">Shiella aurantiaca</name>
    <dbReference type="NCBI Taxonomy" id="3058365"/>
    <lineage>
        <taxon>Bacteria</taxon>
        <taxon>Pseudomonadati</taxon>
        <taxon>Bacteroidota</taxon>
        <taxon>Cytophagia</taxon>
        <taxon>Cytophagales</taxon>
        <taxon>Shiellaceae</taxon>
        <taxon>Shiella</taxon>
    </lineage>
</organism>
<dbReference type="RefSeq" id="WP_320002869.1">
    <property type="nucleotide sequence ID" value="NZ_JAUHJS010000001.1"/>
</dbReference>
<evidence type="ECO:0000313" key="2">
    <source>
        <dbReference type="Proteomes" id="UP001168552"/>
    </source>
</evidence>
<proteinExistence type="predicted"/>
<reference evidence="1" key="1">
    <citation type="submission" date="2023-06" db="EMBL/GenBank/DDBJ databases">
        <title>Cytophagales bacterium Strain LB-30, isolated from soil.</title>
        <authorList>
            <person name="Liu B."/>
        </authorList>
    </citation>
    <scope>NUCLEOTIDE SEQUENCE</scope>
    <source>
        <strain evidence="1">LB-30</strain>
    </source>
</reference>
<dbReference type="EMBL" id="JAUHJS010000001">
    <property type="protein sequence ID" value="MDN4164343.1"/>
    <property type="molecule type" value="Genomic_DNA"/>
</dbReference>
<protein>
    <submittedName>
        <fullName evidence="1">Uncharacterized protein</fullName>
    </submittedName>
</protein>
<accession>A0ABT8F203</accession>
<comment type="caution">
    <text evidence="1">The sequence shown here is derived from an EMBL/GenBank/DDBJ whole genome shotgun (WGS) entry which is preliminary data.</text>
</comment>
<gene>
    <name evidence="1" type="ORF">QWY31_02455</name>
</gene>